<evidence type="ECO:0000256" key="6">
    <source>
        <dbReference type="ARBA" id="ARBA00022833"/>
    </source>
</evidence>
<comment type="function">
    <text evidence="8">Acts as a protein folding chaperone for elongation factor 1-alpha.</text>
</comment>
<dbReference type="PANTHER" id="PTHR10876">
    <property type="entry name" value="ZINC FINGER PROTEIN ZPR1"/>
    <property type="match status" value="1"/>
</dbReference>
<dbReference type="InterPro" id="IPR040141">
    <property type="entry name" value="ZPR1"/>
</dbReference>
<dbReference type="Pfam" id="PF22794">
    <property type="entry name" value="jr-ZPR1"/>
    <property type="match status" value="2"/>
</dbReference>
<evidence type="ECO:0000256" key="3">
    <source>
        <dbReference type="ARBA" id="ARBA00022723"/>
    </source>
</evidence>
<keyword evidence="6" id="KW-0862">Zinc</keyword>
<organism evidence="11 12">
    <name type="scientific">Parachaetomium inaequale</name>
    <dbReference type="NCBI Taxonomy" id="2588326"/>
    <lineage>
        <taxon>Eukaryota</taxon>
        <taxon>Fungi</taxon>
        <taxon>Dikarya</taxon>
        <taxon>Ascomycota</taxon>
        <taxon>Pezizomycotina</taxon>
        <taxon>Sordariomycetes</taxon>
        <taxon>Sordariomycetidae</taxon>
        <taxon>Sordariales</taxon>
        <taxon>Chaetomiaceae</taxon>
        <taxon>Parachaetomium</taxon>
    </lineage>
</organism>
<dbReference type="InterPro" id="IPR056180">
    <property type="entry name" value="ZPR1_jr_dom"/>
</dbReference>
<evidence type="ECO:0000256" key="4">
    <source>
        <dbReference type="ARBA" id="ARBA00022737"/>
    </source>
</evidence>
<keyword evidence="3" id="KW-0479">Metal-binding</keyword>
<evidence type="ECO:0000256" key="2">
    <source>
        <dbReference type="ARBA" id="ARBA00008354"/>
    </source>
</evidence>
<dbReference type="Gene3D" id="2.60.120.1040">
    <property type="entry name" value="ZPR1, A/B domain"/>
    <property type="match status" value="2"/>
</dbReference>
<feature type="domain" description="Zinc finger ZPR1-type" evidence="10">
    <location>
        <begin position="38"/>
        <end position="195"/>
    </location>
</feature>
<dbReference type="InterPro" id="IPR042452">
    <property type="entry name" value="ZPR1_Znf1/2"/>
</dbReference>
<gene>
    <name evidence="11" type="ORF">C8A01DRAFT_12886</name>
</gene>
<reference evidence="12" key="1">
    <citation type="journal article" date="2023" name="Mol. Phylogenet. Evol.">
        <title>Genome-scale phylogeny and comparative genomics of the fungal order Sordariales.</title>
        <authorList>
            <person name="Hensen N."/>
            <person name="Bonometti L."/>
            <person name="Westerberg I."/>
            <person name="Brannstrom I.O."/>
            <person name="Guillou S."/>
            <person name="Cros-Aarteil S."/>
            <person name="Calhoun S."/>
            <person name="Haridas S."/>
            <person name="Kuo A."/>
            <person name="Mondo S."/>
            <person name="Pangilinan J."/>
            <person name="Riley R."/>
            <person name="LaButti K."/>
            <person name="Andreopoulos B."/>
            <person name="Lipzen A."/>
            <person name="Chen C."/>
            <person name="Yan M."/>
            <person name="Daum C."/>
            <person name="Ng V."/>
            <person name="Clum A."/>
            <person name="Steindorff A."/>
            <person name="Ohm R.A."/>
            <person name="Martin F."/>
            <person name="Silar P."/>
            <person name="Natvig D.O."/>
            <person name="Lalanne C."/>
            <person name="Gautier V."/>
            <person name="Ament-Velasquez S.L."/>
            <person name="Kruys A."/>
            <person name="Hutchinson M.I."/>
            <person name="Powell A.J."/>
            <person name="Barry K."/>
            <person name="Miller A.N."/>
            <person name="Grigoriev I.V."/>
            <person name="Debuchy R."/>
            <person name="Gladieux P."/>
            <person name="Hiltunen Thoren M."/>
            <person name="Johannesson H."/>
        </authorList>
    </citation>
    <scope>NUCLEOTIDE SEQUENCE [LARGE SCALE GENOMIC DNA]</scope>
    <source>
        <strain evidence="12">CBS 284.82</strain>
    </source>
</reference>
<evidence type="ECO:0000313" key="12">
    <source>
        <dbReference type="Proteomes" id="UP001303115"/>
    </source>
</evidence>
<comment type="similarity">
    <text evidence="2">Belongs to the ZPR1 family.</text>
</comment>
<keyword evidence="7" id="KW-0539">Nucleus</keyword>
<dbReference type="EMBL" id="MU854326">
    <property type="protein sequence ID" value="KAK4043528.1"/>
    <property type="molecule type" value="Genomic_DNA"/>
</dbReference>
<keyword evidence="12" id="KW-1185">Reference proteome</keyword>
<dbReference type="SMART" id="SM00709">
    <property type="entry name" value="Zpr1"/>
    <property type="match status" value="2"/>
</dbReference>
<evidence type="ECO:0000256" key="8">
    <source>
        <dbReference type="ARBA" id="ARBA00054139"/>
    </source>
</evidence>
<evidence type="ECO:0000256" key="1">
    <source>
        <dbReference type="ARBA" id="ARBA00004123"/>
    </source>
</evidence>
<dbReference type="InterPro" id="IPR004457">
    <property type="entry name" value="Znf_ZPR1"/>
</dbReference>
<evidence type="ECO:0000256" key="9">
    <source>
        <dbReference type="SAM" id="MobiDB-lite"/>
    </source>
</evidence>
<dbReference type="FunFam" id="2.60.120.1040:FF:000003">
    <property type="entry name" value="Zinc finger protein zpr1"/>
    <property type="match status" value="1"/>
</dbReference>
<accession>A0AAN6PPB2</accession>
<name>A0AAN6PPB2_9PEZI</name>
<protein>
    <submittedName>
        <fullName evidence="11">ZPR1 zinc-finger domain-containing protein</fullName>
    </submittedName>
</protein>
<dbReference type="Proteomes" id="UP001303115">
    <property type="component" value="Unassembled WGS sequence"/>
</dbReference>
<feature type="domain" description="Zinc finger ZPR1-type" evidence="10">
    <location>
        <begin position="246"/>
        <end position="415"/>
    </location>
</feature>
<dbReference type="GO" id="GO:0008270">
    <property type="term" value="F:zinc ion binding"/>
    <property type="evidence" value="ECO:0007669"/>
    <property type="project" value="UniProtKB-KW"/>
</dbReference>
<dbReference type="FunFam" id="2.20.25.420:FF:000001">
    <property type="entry name" value="Zinc finger protein ZPR1"/>
    <property type="match status" value="1"/>
</dbReference>
<evidence type="ECO:0000313" key="11">
    <source>
        <dbReference type="EMBL" id="KAK4043528.1"/>
    </source>
</evidence>
<dbReference type="Gene3D" id="2.20.25.420">
    <property type="entry name" value="ZPR1, zinc finger domain"/>
    <property type="match status" value="2"/>
</dbReference>
<feature type="compositionally biased region" description="Acidic residues" evidence="9">
    <location>
        <begin position="433"/>
        <end position="443"/>
    </location>
</feature>
<dbReference type="PANTHER" id="PTHR10876:SF0">
    <property type="entry name" value="ZINC FINGER PROTEIN ZPR1"/>
    <property type="match status" value="1"/>
</dbReference>
<dbReference type="AlphaFoldDB" id="A0AAN6PPB2"/>
<feature type="region of interest" description="Disordered" evidence="9">
    <location>
        <begin position="414"/>
        <end position="463"/>
    </location>
</feature>
<dbReference type="InterPro" id="IPR042451">
    <property type="entry name" value="ZPR1_A/B_dom"/>
</dbReference>
<keyword evidence="5 11" id="KW-0863">Zinc-finger</keyword>
<proteinExistence type="inferred from homology"/>
<dbReference type="FunFam" id="2.60.120.1040:FF:000001">
    <property type="entry name" value="Zinc finger protein ZPR1"/>
    <property type="match status" value="1"/>
</dbReference>
<dbReference type="FunFam" id="2.20.25.420:FF:000002">
    <property type="entry name" value="Zinc finger protein ZPR1"/>
    <property type="match status" value="1"/>
</dbReference>
<sequence length="463" mass="50807">MPELFNPIGEKVEKVVPAAAPNGTTGDEDEKVVDEIESLCMNCEENGMTRLFLTKIPYFREVIIMSFSCDKCGFSNNEVQAAGTFQLKGAHYELRLTAMPDFERQVVKSDTATVKFIELDVEVPAGKGQLTNVEGLLTTVIDDLAFGQEKRKEEAPEVHAKIEEVISKGRKMLAGEGFPFRVSVDDPAGNSFIAPDPRDGVGKWEKREFLRTPEQNAALGLADTAPADDLDEQGDIIPDQIYQFPASCPGCMHPCTTNMKMVDIPHFRQVVIMNTSCDDCGYKSNDVKTGGEIPAKGRKVTLRVRTAVDLARDILKSESCALECPELSLAVNPGTLGGRFTTVEGLLTQVRDDLHNQIFEADADAAATARTNDSLSSSEKTRWDEFFAGLNAAVNGEKEFTIVLTDPLASSYVQSLADDPSQPDAQMTVEEYDRTEEEEEDLGLADMKTEGYEEDAEKTEKSA</sequence>
<comment type="subcellular location">
    <subcellularLocation>
        <location evidence="1">Nucleus</location>
    </subcellularLocation>
</comment>
<evidence type="ECO:0000256" key="7">
    <source>
        <dbReference type="ARBA" id="ARBA00023242"/>
    </source>
</evidence>
<dbReference type="NCBIfam" id="TIGR00310">
    <property type="entry name" value="ZPR1_znf"/>
    <property type="match status" value="2"/>
</dbReference>
<dbReference type="GO" id="GO:0005634">
    <property type="term" value="C:nucleus"/>
    <property type="evidence" value="ECO:0007669"/>
    <property type="project" value="UniProtKB-SubCell"/>
</dbReference>
<comment type="caution">
    <text evidence="11">The sequence shown here is derived from an EMBL/GenBank/DDBJ whole genome shotgun (WGS) entry which is preliminary data.</text>
</comment>
<keyword evidence="4" id="KW-0677">Repeat</keyword>
<dbReference type="Pfam" id="PF03367">
    <property type="entry name" value="Zn_ribbon_ZPR1"/>
    <property type="match status" value="2"/>
</dbReference>
<evidence type="ECO:0000256" key="5">
    <source>
        <dbReference type="ARBA" id="ARBA00022771"/>
    </source>
</evidence>
<evidence type="ECO:0000259" key="10">
    <source>
        <dbReference type="SMART" id="SM00709"/>
    </source>
</evidence>